<dbReference type="PANTHER" id="PTHR12358:SF108">
    <property type="entry name" value="DAGKC DOMAIN-CONTAINING PROTEIN"/>
    <property type="match status" value="1"/>
</dbReference>
<name>A0ABR4GW78_9EURO</name>
<evidence type="ECO:0000313" key="3">
    <source>
        <dbReference type="Proteomes" id="UP001610334"/>
    </source>
</evidence>
<dbReference type="Pfam" id="PF00781">
    <property type="entry name" value="DAGK_cat"/>
    <property type="match status" value="1"/>
</dbReference>
<dbReference type="InterPro" id="IPR017438">
    <property type="entry name" value="ATP-NAD_kinase_N"/>
</dbReference>
<dbReference type="SUPFAM" id="SSF111331">
    <property type="entry name" value="NAD kinase/diacylglycerol kinase-like"/>
    <property type="match status" value="1"/>
</dbReference>
<protein>
    <submittedName>
        <fullName evidence="2">ATP-NAD kinase-like domain-containing protein</fullName>
    </submittedName>
</protein>
<dbReference type="PROSITE" id="PS50146">
    <property type="entry name" value="DAGK"/>
    <property type="match status" value="1"/>
</dbReference>
<proteinExistence type="predicted"/>
<gene>
    <name evidence="2" type="ORF">BJX63DRAFT_75556</name>
</gene>
<dbReference type="Gene3D" id="3.40.50.10330">
    <property type="entry name" value="Probable inorganic polyphosphate/atp-NAD kinase, domain 1"/>
    <property type="match status" value="1"/>
</dbReference>
<dbReference type="Gene3D" id="2.60.200.40">
    <property type="match status" value="1"/>
</dbReference>
<dbReference type="InterPro" id="IPR050187">
    <property type="entry name" value="Lipid_Phosphate_FormReg"/>
</dbReference>
<evidence type="ECO:0000313" key="2">
    <source>
        <dbReference type="EMBL" id="KAL2803320.1"/>
    </source>
</evidence>
<comment type="caution">
    <text evidence="2">The sequence shown here is derived from an EMBL/GenBank/DDBJ whole genome shotgun (WGS) entry which is preliminary data.</text>
</comment>
<dbReference type="InterPro" id="IPR001206">
    <property type="entry name" value="Diacylglycerol_kinase_cat_dom"/>
</dbReference>
<dbReference type="PANTHER" id="PTHR12358">
    <property type="entry name" value="SPHINGOSINE KINASE"/>
    <property type="match status" value="1"/>
</dbReference>
<accession>A0ABR4GW78</accession>
<reference evidence="2 3" key="1">
    <citation type="submission" date="2024-07" db="EMBL/GenBank/DDBJ databases">
        <title>Section-level genome sequencing and comparative genomics of Aspergillus sections Usti and Cavernicolus.</title>
        <authorList>
            <consortium name="Lawrence Berkeley National Laboratory"/>
            <person name="Nybo J.L."/>
            <person name="Vesth T.C."/>
            <person name="Theobald S."/>
            <person name="Frisvad J.C."/>
            <person name="Larsen T.O."/>
            <person name="Kjaerboelling I."/>
            <person name="Rothschild-Mancinelli K."/>
            <person name="Lyhne E.K."/>
            <person name="Kogle M.E."/>
            <person name="Barry K."/>
            <person name="Clum A."/>
            <person name="Na H."/>
            <person name="Ledsgaard L."/>
            <person name="Lin J."/>
            <person name="Lipzen A."/>
            <person name="Kuo A."/>
            <person name="Riley R."/>
            <person name="Mondo S."/>
            <person name="Labutti K."/>
            <person name="Haridas S."/>
            <person name="Pangalinan J."/>
            <person name="Salamov A.A."/>
            <person name="Simmons B.A."/>
            <person name="Magnuson J.K."/>
            <person name="Chen J."/>
            <person name="Drula E."/>
            <person name="Henrissat B."/>
            <person name="Wiebenga A."/>
            <person name="Lubbers R.J."/>
            <person name="Gomes A.C."/>
            <person name="Makela M.R."/>
            <person name="Stajich J."/>
            <person name="Grigoriev I.V."/>
            <person name="Mortensen U.H."/>
            <person name="De Vries R.P."/>
            <person name="Baker S.E."/>
            <person name="Andersen M.R."/>
        </authorList>
    </citation>
    <scope>NUCLEOTIDE SEQUENCE [LARGE SCALE GENOMIC DNA]</scope>
    <source>
        <strain evidence="2 3">CBS 588.65</strain>
    </source>
</reference>
<sequence length="448" mass="49518">MSFECAISGDVLECSSPDTIDRITISVENILCIFQTPTGHDPRYSLLFLENDDNAPGTPLNLKRIHLKTVPSNLITSHSISETPNIYHPNNHIKLHFIISTASGTGMAKPLFTRILQPLLSYLDIDCYQVHETQSARSITDLCHSLFIPQAEAGVQQTIVLLSGDGGLCDIIDAFYNSAKNFRAIPNISLFPAGTGNAMASSTGLLTNPKAALLALLCGKPFPVPVFAAMFSHGASYVQDGQTQSPTASEMSCQKIYGGVVASWGIHAALVADSDSIEYRKFGSDRFKMAANELLYPSDGTESHRYCGSVTLFRRNDCGQGNTEQEETLDTKEHMYVLATLVSNLEKDFVISPKSNPLDGSFRMIRFSPLLPERAMQVLSLAYQNGQHIQDNDVMYCEIEGFRIGFDEPEGKWRRVCIDGRVVMVEEGGWMEVRKEKRRLLRILLPAP</sequence>
<dbReference type="EMBL" id="JBFXLT010000142">
    <property type="protein sequence ID" value="KAL2803320.1"/>
    <property type="molecule type" value="Genomic_DNA"/>
</dbReference>
<evidence type="ECO:0000259" key="1">
    <source>
        <dbReference type="PROSITE" id="PS50146"/>
    </source>
</evidence>
<feature type="domain" description="DAGKc" evidence="1">
    <location>
        <begin position="90"/>
        <end position="235"/>
    </location>
</feature>
<dbReference type="Proteomes" id="UP001610334">
    <property type="component" value="Unassembled WGS sequence"/>
</dbReference>
<dbReference type="InterPro" id="IPR016064">
    <property type="entry name" value="NAD/diacylglycerol_kinase_sf"/>
</dbReference>
<organism evidence="2 3">
    <name type="scientific">Aspergillus granulosus</name>
    <dbReference type="NCBI Taxonomy" id="176169"/>
    <lineage>
        <taxon>Eukaryota</taxon>
        <taxon>Fungi</taxon>
        <taxon>Dikarya</taxon>
        <taxon>Ascomycota</taxon>
        <taxon>Pezizomycotina</taxon>
        <taxon>Eurotiomycetes</taxon>
        <taxon>Eurotiomycetidae</taxon>
        <taxon>Eurotiales</taxon>
        <taxon>Aspergillaceae</taxon>
        <taxon>Aspergillus</taxon>
        <taxon>Aspergillus subgen. Nidulantes</taxon>
    </lineage>
</organism>
<keyword evidence="3" id="KW-1185">Reference proteome</keyword>